<keyword evidence="2" id="KW-0238">DNA-binding</keyword>
<evidence type="ECO:0000256" key="1">
    <source>
        <dbReference type="ARBA" id="ARBA00004123"/>
    </source>
</evidence>
<dbReference type="InterPro" id="IPR007889">
    <property type="entry name" value="HTH_Psq"/>
</dbReference>
<gene>
    <name evidence="5" type="ORF">OOU_Y34scaffold00031g1</name>
</gene>
<dbReference type="InterPro" id="IPR004875">
    <property type="entry name" value="DDE_SF_endonuclease_dom"/>
</dbReference>
<dbReference type="Pfam" id="PF03184">
    <property type="entry name" value="DDE_1"/>
    <property type="match status" value="1"/>
</dbReference>
<evidence type="ECO:0000256" key="3">
    <source>
        <dbReference type="ARBA" id="ARBA00023242"/>
    </source>
</evidence>
<dbReference type="GO" id="GO:0005634">
    <property type="term" value="C:nucleus"/>
    <property type="evidence" value="ECO:0007669"/>
    <property type="project" value="UniProtKB-SubCell"/>
</dbReference>
<dbReference type="PROSITE" id="PS51253">
    <property type="entry name" value="HTH_CENPB"/>
    <property type="match status" value="1"/>
</dbReference>
<keyword evidence="3" id="KW-0539">Nucleus</keyword>
<protein>
    <recommendedName>
        <fullName evidence="4">HTH CENPB-type domain-containing protein</fullName>
    </recommendedName>
</protein>
<organism evidence="5">
    <name type="scientific">Pyricularia oryzae (strain Y34)</name>
    <name type="common">Rice blast fungus</name>
    <name type="synonym">Magnaporthe oryzae</name>
    <dbReference type="NCBI Taxonomy" id="1143189"/>
    <lineage>
        <taxon>Eukaryota</taxon>
        <taxon>Fungi</taxon>
        <taxon>Dikarya</taxon>
        <taxon>Ascomycota</taxon>
        <taxon>Pezizomycotina</taxon>
        <taxon>Sordariomycetes</taxon>
        <taxon>Sordariomycetidae</taxon>
        <taxon>Magnaporthales</taxon>
        <taxon>Pyriculariaceae</taxon>
        <taxon>Pyricularia</taxon>
    </lineage>
</organism>
<dbReference type="SUPFAM" id="SSF46689">
    <property type="entry name" value="Homeodomain-like"/>
    <property type="match status" value="1"/>
</dbReference>
<sequence length="255" mass="29695">MPRDLEYRLLKAVQAVREGSSQAKAARAWTVSRTTLKRRLDGTVNRKQAHEHEQLLSNDQERFVNRWIEVEELAGRAPTYRLIREFASFLVPPENRVNAFGRRWLRGFLRRNQNIRAKNAAGRVYGASLAKRPNKAEVKQTSDTTWATIIEAITAEGRKLTPTVIQTGNTLQAQWFPPNIEDWAYDSTPSRWSNAEIALRWLRQIYLPETKPENDSEWRLLLTSHSTSRRGSFRPCKDVLSSKYKILRFVRYQRA</sequence>
<evidence type="ECO:0000259" key="4">
    <source>
        <dbReference type="PROSITE" id="PS51253"/>
    </source>
</evidence>
<dbReference type="Pfam" id="PF03221">
    <property type="entry name" value="HTH_Tnp_Tc5"/>
    <property type="match status" value="1"/>
</dbReference>
<dbReference type="InterPro" id="IPR006600">
    <property type="entry name" value="HTH_CenpB_DNA-bd_dom"/>
</dbReference>
<comment type="subcellular location">
    <subcellularLocation>
        <location evidence="1">Nucleus</location>
    </subcellularLocation>
</comment>
<name>A0AA97PS76_PYRO3</name>
<dbReference type="AlphaFoldDB" id="A0AA97PS76"/>
<proteinExistence type="predicted"/>
<dbReference type="InterPro" id="IPR009057">
    <property type="entry name" value="Homeodomain-like_sf"/>
</dbReference>
<dbReference type="Pfam" id="PF05225">
    <property type="entry name" value="HTH_psq"/>
    <property type="match status" value="1"/>
</dbReference>
<reference evidence="5" key="1">
    <citation type="journal article" date="2012" name="PLoS Genet.">
        <title>Comparative analysis of the genomes of two field isolates of the rice blast fungus Magnaporthe oryzae.</title>
        <authorList>
            <person name="Xue M."/>
            <person name="Yang J."/>
            <person name="Li Z."/>
            <person name="Hu S."/>
            <person name="Yao N."/>
            <person name="Dean R.A."/>
            <person name="Zhao W."/>
            <person name="Shen M."/>
            <person name="Zhang H."/>
            <person name="Li C."/>
            <person name="Liu L."/>
            <person name="Cao L."/>
            <person name="Xu X."/>
            <person name="Xing Y."/>
            <person name="Hsiang T."/>
            <person name="Zhang Z."/>
            <person name="Xu J.R."/>
            <person name="Peng Y.L."/>
        </authorList>
    </citation>
    <scope>NUCLEOTIDE SEQUENCE</scope>
    <source>
        <strain evidence="5">Y34</strain>
    </source>
</reference>
<dbReference type="Proteomes" id="UP000011086">
    <property type="component" value="Unassembled WGS sequence"/>
</dbReference>
<feature type="domain" description="HTH CENPB-type" evidence="4">
    <location>
        <begin position="48"/>
        <end position="118"/>
    </location>
</feature>
<accession>A0AA97PS76</accession>
<dbReference type="EMBL" id="JH793970">
    <property type="protein sequence ID" value="ELQ44992.1"/>
    <property type="molecule type" value="Genomic_DNA"/>
</dbReference>
<evidence type="ECO:0000256" key="2">
    <source>
        <dbReference type="ARBA" id="ARBA00023125"/>
    </source>
</evidence>
<evidence type="ECO:0000313" key="5">
    <source>
        <dbReference type="EMBL" id="ELQ44992.1"/>
    </source>
</evidence>
<dbReference type="GO" id="GO:0003677">
    <property type="term" value="F:DNA binding"/>
    <property type="evidence" value="ECO:0007669"/>
    <property type="project" value="UniProtKB-KW"/>
</dbReference>